<dbReference type="InterPro" id="IPR051198">
    <property type="entry name" value="BchE-like"/>
</dbReference>
<dbReference type="OrthoDB" id="5470216at2"/>
<name>A0A2S9YDY1_9BACT</name>
<dbReference type="Pfam" id="PF04055">
    <property type="entry name" value="Radical_SAM"/>
    <property type="match status" value="1"/>
</dbReference>
<evidence type="ECO:0000256" key="5">
    <source>
        <dbReference type="ARBA" id="ARBA00023014"/>
    </source>
</evidence>
<comment type="cofactor">
    <cofactor evidence="1">
        <name>[4Fe-4S] cluster</name>
        <dbReference type="ChEBI" id="CHEBI:49883"/>
    </cofactor>
</comment>
<dbReference type="CDD" id="cd01335">
    <property type="entry name" value="Radical_SAM"/>
    <property type="match status" value="1"/>
</dbReference>
<dbReference type="InterPro" id="IPR058240">
    <property type="entry name" value="rSAM_sf"/>
</dbReference>
<sequence length="294" mass="32497">MDYVGRIFRPPSEAPSLLLQVTIGCSHNRCVYCDMYRDKQFRPKPWAQIEADLIEAAAHGRRGIRSKRLFLCDGDALILSTRKLLQILDGIRKHLPWIERVGTYGDTRSVGRKSVEELTALREAGLGIVYHGMETGDEEVLELIDKGGTRPELIETAAKLRAAGLTHSVIVLLGIGGVALSEQHARGTAEALSEMDPPYVGALTTTIVPGTPLHDMAARGDFELPSKFRMLQELRTIVADSQLRACRFSSNHASNYLPLRGTLPGDKPAMLEMLDQVIARGDERLLKPEHLRGL</sequence>
<dbReference type="PROSITE" id="PS51257">
    <property type="entry name" value="PROKAR_LIPOPROTEIN"/>
    <property type="match status" value="1"/>
</dbReference>
<evidence type="ECO:0000256" key="4">
    <source>
        <dbReference type="ARBA" id="ARBA00023004"/>
    </source>
</evidence>
<dbReference type="Proteomes" id="UP000237968">
    <property type="component" value="Unassembled WGS sequence"/>
</dbReference>
<keyword evidence="2" id="KW-0949">S-adenosyl-L-methionine</keyword>
<dbReference type="SFLD" id="SFLDG01095">
    <property type="entry name" value="Uncharacterised_Radical_SAM_Su"/>
    <property type="match status" value="1"/>
</dbReference>
<keyword evidence="8" id="KW-1185">Reference proteome</keyword>
<keyword evidence="4" id="KW-0408">Iron</keyword>
<dbReference type="InterPro" id="IPR013785">
    <property type="entry name" value="Aldolase_TIM"/>
</dbReference>
<keyword evidence="3" id="KW-0479">Metal-binding</keyword>
<evidence type="ECO:0000256" key="3">
    <source>
        <dbReference type="ARBA" id="ARBA00022723"/>
    </source>
</evidence>
<dbReference type="SFLD" id="SFLDS00029">
    <property type="entry name" value="Radical_SAM"/>
    <property type="match status" value="1"/>
</dbReference>
<dbReference type="SUPFAM" id="SSF102114">
    <property type="entry name" value="Radical SAM enzymes"/>
    <property type="match status" value="1"/>
</dbReference>
<dbReference type="Gene3D" id="3.20.20.70">
    <property type="entry name" value="Aldolase class I"/>
    <property type="match status" value="1"/>
</dbReference>
<reference evidence="7 8" key="1">
    <citation type="submission" date="2018-03" db="EMBL/GenBank/DDBJ databases">
        <title>Draft Genome Sequences of the Obligatory Marine Myxobacteria Enhygromyxa salina SWB005.</title>
        <authorList>
            <person name="Poehlein A."/>
            <person name="Moghaddam J.A."/>
            <person name="Harms H."/>
            <person name="Alanjari M."/>
            <person name="Koenig G.M."/>
            <person name="Daniel R."/>
            <person name="Schaeberle T.F."/>
        </authorList>
    </citation>
    <scope>NUCLEOTIDE SEQUENCE [LARGE SCALE GENOMIC DNA]</scope>
    <source>
        <strain evidence="7 8">SWB005</strain>
    </source>
</reference>
<dbReference type="SFLD" id="SFLDG01082">
    <property type="entry name" value="B12-binding_domain_containing"/>
    <property type="match status" value="1"/>
</dbReference>
<gene>
    <name evidence="7" type="ORF">ENSA5_17140</name>
</gene>
<accession>A0A2S9YDY1</accession>
<evidence type="ECO:0000256" key="1">
    <source>
        <dbReference type="ARBA" id="ARBA00001966"/>
    </source>
</evidence>
<dbReference type="PROSITE" id="PS51918">
    <property type="entry name" value="RADICAL_SAM"/>
    <property type="match status" value="1"/>
</dbReference>
<dbReference type="PANTHER" id="PTHR43409:SF4">
    <property type="entry name" value="RADICAL SAM SUPERFAMILY PROTEIN"/>
    <property type="match status" value="1"/>
</dbReference>
<evidence type="ECO:0000259" key="6">
    <source>
        <dbReference type="PROSITE" id="PS51918"/>
    </source>
</evidence>
<evidence type="ECO:0000313" key="7">
    <source>
        <dbReference type="EMBL" id="PRQ03324.1"/>
    </source>
</evidence>
<organism evidence="7 8">
    <name type="scientific">Enhygromyxa salina</name>
    <dbReference type="NCBI Taxonomy" id="215803"/>
    <lineage>
        <taxon>Bacteria</taxon>
        <taxon>Pseudomonadati</taxon>
        <taxon>Myxococcota</taxon>
        <taxon>Polyangia</taxon>
        <taxon>Nannocystales</taxon>
        <taxon>Nannocystaceae</taxon>
        <taxon>Enhygromyxa</taxon>
    </lineage>
</organism>
<dbReference type="AlphaFoldDB" id="A0A2S9YDY1"/>
<comment type="caution">
    <text evidence="7">The sequence shown here is derived from an EMBL/GenBank/DDBJ whole genome shotgun (WGS) entry which is preliminary data.</text>
</comment>
<dbReference type="InterPro" id="IPR007197">
    <property type="entry name" value="rSAM"/>
</dbReference>
<dbReference type="GO" id="GO:0046872">
    <property type="term" value="F:metal ion binding"/>
    <property type="evidence" value="ECO:0007669"/>
    <property type="project" value="UniProtKB-KW"/>
</dbReference>
<dbReference type="InterPro" id="IPR006638">
    <property type="entry name" value="Elp3/MiaA/NifB-like_rSAM"/>
</dbReference>
<evidence type="ECO:0000256" key="2">
    <source>
        <dbReference type="ARBA" id="ARBA00022691"/>
    </source>
</evidence>
<dbReference type="GO" id="GO:0051536">
    <property type="term" value="F:iron-sulfur cluster binding"/>
    <property type="evidence" value="ECO:0007669"/>
    <property type="project" value="UniProtKB-KW"/>
</dbReference>
<protein>
    <submittedName>
        <fullName evidence="7">Coproporphyrinogen III oxidase</fullName>
    </submittedName>
</protein>
<dbReference type="SMART" id="SM00729">
    <property type="entry name" value="Elp3"/>
    <property type="match status" value="1"/>
</dbReference>
<evidence type="ECO:0000313" key="8">
    <source>
        <dbReference type="Proteomes" id="UP000237968"/>
    </source>
</evidence>
<proteinExistence type="predicted"/>
<dbReference type="GO" id="GO:0003824">
    <property type="term" value="F:catalytic activity"/>
    <property type="evidence" value="ECO:0007669"/>
    <property type="project" value="InterPro"/>
</dbReference>
<dbReference type="RefSeq" id="WP_106391168.1">
    <property type="nucleotide sequence ID" value="NZ_PVNK01000094.1"/>
</dbReference>
<feature type="domain" description="Radical SAM core" evidence="6">
    <location>
        <begin position="11"/>
        <end position="244"/>
    </location>
</feature>
<keyword evidence="5" id="KW-0411">Iron-sulfur</keyword>
<dbReference type="PANTHER" id="PTHR43409">
    <property type="entry name" value="ANAEROBIC MAGNESIUM-PROTOPORPHYRIN IX MONOMETHYL ESTER CYCLASE-RELATED"/>
    <property type="match status" value="1"/>
</dbReference>
<dbReference type="EMBL" id="PVNK01000094">
    <property type="protein sequence ID" value="PRQ03324.1"/>
    <property type="molecule type" value="Genomic_DNA"/>
</dbReference>